<evidence type="ECO:0000313" key="2">
    <source>
        <dbReference type="Proteomes" id="UP000269542"/>
    </source>
</evidence>
<evidence type="ECO:0008006" key="3">
    <source>
        <dbReference type="Google" id="ProtNLM"/>
    </source>
</evidence>
<organism evidence="1 2">
    <name type="scientific">Trueperella bialowiezensis</name>
    <dbReference type="NCBI Taxonomy" id="312285"/>
    <lineage>
        <taxon>Bacteria</taxon>
        <taxon>Bacillati</taxon>
        <taxon>Actinomycetota</taxon>
        <taxon>Actinomycetes</taxon>
        <taxon>Actinomycetales</taxon>
        <taxon>Actinomycetaceae</taxon>
        <taxon>Trueperella</taxon>
    </lineage>
</organism>
<dbReference type="Proteomes" id="UP000269542">
    <property type="component" value="Chromosome"/>
</dbReference>
<accession>A0A3S4VBH4</accession>
<sequence>MSARIILSDTSILLSFICSHNEHFLIDLANQAGTSIRIPNAVANEMDRKLKQRRFSGGRTKWVTLLQTRRVEIISDDDPALIRTIEGWSGPRFDLQGGLAKNLGEYMAIAHAKEFQRNGDKVMMFVDDGEAQKLAKRHGVMHMSSEDVLVRAVMKGLIATKKQAEKIWEQLSKFDVHVPFEATELAKKDLYRKPKTHRQE</sequence>
<protein>
    <recommendedName>
        <fullName evidence="3">PIN domain-containing protein</fullName>
    </recommendedName>
</protein>
<dbReference type="KEGG" id="tbw:NCTC13354_01553"/>
<dbReference type="EMBL" id="LR134476">
    <property type="protein sequence ID" value="VEI13830.1"/>
    <property type="molecule type" value="Genomic_DNA"/>
</dbReference>
<dbReference type="Pfam" id="PF11848">
    <property type="entry name" value="DUF3368"/>
    <property type="match status" value="1"/>
</dbReference>
<keyword evidence="2" id="KW-1185">Reference proteome</keyword>
<evidence type="ECO:0000313" key="1">
    <source>
        <dbReference type="EMBL" id="VEI13830.1"/>
    </source>
</evidence>
<dbReference type="RefSeq" id="WP_126416892.1">
    <property type="nucleotide sequence ID" value="NZ_LR134476.1"/>
</dbReference>
<dbReference type="AlphaFoldDB" id="A0A3S4VBH4"/>
<gene>
    <name evidence="1" type="ORF">NCTC13354_01553</name>
</gene>
<reference evidence="1 2" key="1">
    <citation type="submission" date="2018-12" db="EMBL/GenBank/DDBJ databases">
        <authorList>
            <consortium name="Pathogen Informatics"/>
        </authorList>
    </citation>
    <scope>NUCLEOTIDE SEQUENCE [LARGE SCALE GENOMIC DNA]</scope>
    <source>
        <strain evidence="1 2">NCTC13354</strain>
    </source>
</reference>
<proteinExistence type="predicted"/>
<dbReference type="InterPro" id="IPR021799">
    <property type="entry name" value="PIN-like_prokaryotic"/>
</dbReference>
<name>A0A3S4VBH4_9ACTO</name>
<dbReference type="OrthoDB" id="3267494at2"/>